<dbReference type="Pfam" id="PF11103">
    <property type="entry name" value="DUF2887"/>
    <property type="match status" value="1"/>
</dbReference>
<dbReference type="InterPro" id="IPR010106">
    <property type="entry name" value="RpnA"/>
</dbReference>
<dbReference type="EMBL" id="MRCE01000007">
    <property type="protein sequence ID" value="OKH38826.1"/>
    <property type="molecule type" value="Genomic_DNA"/>
</dbReference>
<reference evidence="1 2" key="1">
    <citation type="submission" date="2016-11" db="EMBL/GenBank/DDBJ databases">
        <title>Draft Genome Sequences of Nine Cyanobacterial Strains from Diverse Habitats.</title>
        <authorList>
            <person name="Zhu T."/>
            <person name="Hou S."/>
            <person name="Lu X."/>
            <person name="Hess W.R."/>
        </authorList>
    </citation>
    <scope>NUCLEOTIDE SEQUENCE [LARGE SCALE GENOMIC DNA]</scope>
    <source>
        <strain evidence="1 2">IAM M-71</strain>
    </source>
</reference>
<comment type="caution">
    <text evidence="1">The sequence shown here is derived from an EMBL/GenBank/DDBJ whole genome shotgun (WGS) entry which is preliminary data.</text>
</comment>
<dbReference type="PANTHER" id="PTHR35586">
    <property type="entry name" value="SLL1691 PROTEIN"/>
    <property type="match status" value="1"/>
</dbReference>
<evidence type="ECO:0008006" key="3">
    <source>
        <dbReference type="Google" id="ProtNLM"/>
    </source>
</evidence>
<gene>
    <name evidence="1" type="ORF">NIES2119_09085</name>
</gene>
<dbReference type="AlphaFoldDB" id="A0A1U7INE7"/>
<dbReference type="OrthoDB" id="468313at2"/>
<dbReference type="Proteomes" id="UP000185860">
    <property type="component" value="Unassembled WGS sequence"/>
</dbReference>
<sequence>MKTNNLFHHILQNFPSIFFELIEHPPIETSGYEFHSAEIKDTNQRIDGIFVPAKRTRQPIYFVGIQTQFDEDFYYGFFTEIFLYLGNNKSNRDWFAVAIYPRRIIESVIPRPYHWLVESDHIKRLYLDELGLTANQSLGLGMLKLLVEDEEKTQQRAEYLIHQIQQLTPKNEQASFGELLTTILAYKFPKSGIQELTKMFQLSDLKQSKLYQEAKTEGKLETVPLLLDLGLSVERIAQELNLDLVVVKEAAKTLAGQETTLE</sequence>
<dbReference type="PANTHER" id="PTHR35586:SF2">
    <property type="entry name" value="SLL1542 PROTEIN"/>
    <property type="match status" value="1"/>
</dbReference>
<dbReference type="NCBIfam" id="TIGR01784">
    <property type="entry name" value="T_den_put_tspse"/>
    <property type="match status" value="1"/>
</dbReference>
<evidence type="ECO:0000313" key="2">
    <source>
        <dbReference type="Proteomes" id="UP000185860"/>
    </source>
</evidence>
<dbReference type="RefSeq" id="WP_073593239.1">
    <property type="nucleotide sequence ID" value="NZ_MRCE01000007.1"/>
</dbReference>
<name>A0A1U7INE7_9CYAN</name>
<dbReference type="STRING" id="454136.NIES2119_09085"/>
<accession>A0A1U7INE7</accession>
<protein>
    <recommendedName>
        <fullName evidence="3">Flagellar assembly protein H</fullName>
    </recommendedName>
</protein>
<evidence type="ECO:0000313" key="1">
    <source>
        <dbReference type="EMBL" id="OKH38826.1"/>
    </source>
</evidence>
<dbReference type="InterPro" id="IPR022573">
    <property type="entry name" value="DUF2887"/>
</dbReference>
<proteinExistence type="predicted"/>
<organism evidence="1 2">
    <name type="scientific">[Phormidium ambiguum] IAM M-71</name>
    <dbReference type="NCBI Taxonomy" id="454136"/>
    <lineage>
        <taxon>Bacteria</taxon>
        <taxon>Bacillati</taxon>
        <taxon>Cyanobacteriota</taxon>
        <taxon>Cyanophyceae</taxon>
        <taxon>Oscillatoriophycideae</taxon>
        <taxon>Aerosakkonematales</taxon>
        <taxon>Aerosakkonemataceae</taxon>
        <taxon>Floridanema</taxon>
    </lineage>
</organism>